<accession>G0EGD7</accession>
<protein>
    <submittedName>
        <fullName evidence="3">ERCC4 domain protein</fullName>
    </submittedName>
</protein>
<evidence type="ECO:0000259" key="2">
    <source>
        <dbReference type="SMART" id="SM00891"/>
    </source>
</evidence>
<dbReference type="STRING" id="694429.Pyrfu_1303"/>
<dbReference type="KEGG" id="pfm:Pyrfu_1303"/>
<dbReference type="GO" id="GO:0000727">
    <property type="term" value="P:double-strand break repair via break-induced replication"/>
    <property type="evidence" value="ECO:0007669"/>
    <property type="project" value="TreeGrafter"/>
</dbReference>
<feature type="domain" description="ERCC4" evidence="2">
    <location>
        <begin position="13"/>
        <end position="104"/>
    </location>
</feature>
<dbReference type="Gene3D" id="1.10.150.20">
    <property type="entry name" value="5' to 3' exonuclease, C-terminal subdomain"/>
    <property type="match status" value="1"/>
</dbReference>
<dbReference type="OrthoDB" id="121419at2157"/>
<dbReference type="GO" id="GO:0048257">
    <property type="term" value="F:3'-flap endonuclease activity"/>
    <property type="evidence" value="ECO:0007669"/>
    <property type="project" value="TreeGrafter"/>
</dbReference>
<dbReference type="InterPro" id="IPR006166">
    <property type="entry name" value="ERCC4_domain"/>
</dbReference>
<dbReference type="PANTHER" id="PTHR13451">
    <property type="entry name" value="CLASS II CROSSOVER JUNCTION ENDONUCLEASE MUS81"/>
    <property type="match status" value="1"/>
</dbReference>
<dbReference type="Gene3D" id="3.40.50.10130">
    <property type="match status" value="1"/>
</dbReference>
<dbReference type="GeneID" id="11138486"/>
<dbReference type="SUPFAM" id="SSF47781">
    <property type="entry name" value="RuvA domain 2-like"/>
    <property type="match status" value="1"/>
</dbReference>
<gene>
    <name evidence="3" type="ordered locus">Pyrfu_1303</name>
</gene>
<dbReference type="Proteomes" id="UP000001037">
    <property type="component" value="Chromosome"/>
</dbReference>
<dbReference type="SMART" id="SM00891">
    <property type="entry name" value="ERCC4"/>
    <property type="match status" value="1"/>
</dbReference>
<dbReference type="GO" id="GO:0008821">
    <property type="term" value="F:crossover junction DNA endonuclease activity"/>
    <property type="evidence" value="ECO:0007669"/>
    <property type="project" value="InterPro"/>
</dbReference>
<keyword evidence="4" id="KW-1185">Reference proteome</keyword>
<reference evidence="3 4" key="1">
    <citation type="journal article" date="2011" name="Stand. Genomic Sci.">
        <title>Complete genome sequence of the hyperthermophilic chemolithoautotroph Pyrolobus fumarii type strain (1A).</title>
        <authorList>
            <person name="Anderson I."/>
            <person name="Goker M."/>
            <person name="Nolan M."/>
            <person name="Lucas S."/>
            <person name="Hammon N."/>
            <person name="Deshpande S."/>
            <person name="Cheng J.F."/>
            <person name="Tapia R."/>
            <person name="Han C."/>
            <person name="Goodwin L."/>
            <person name="Pitluck S."/>
            <person name="Huntemann M."/>
            <person name="Liolios K."/>
            <person name="Ivanova N."/>
            <person name="Pagani I."/>
            <person name="Mavromatis K."/>
            <person name="Ovchinikova G."/>
            <person name="Pati A."/>
            <person name="Chen A."/>
            <person name="Palaniappan K."/>
            <person name="Land M."/>
            <person name="Hauser L."/>
            <person name="Brambilla E.M."/>
            <person name="Huber H."/>
            <person name="Yasawong M."/>
            <person name="Rohde M."/>
            <person name="Spring S."/>
            <person name="Abt B."/>
            <person name="Sikorski J."/>
            <person name="Wirth R."/>
            <person name="Detter J.C."/>
            <person name="Woyke T."/>
            <person name="Bristow J."/>
            <person name="Eisen J.A."/>
            <person name="Markowitz V."/>
            <person name="Hugenholtz P."/>
            <person name="Kyrpides N.C."/>
            <person name="Klenk H.P."/>
            <person name="Lapidus A."/>
        </authorList>
    </citation>
    <scope>NUCLEOTIDE SEQUENCE [LARGE SCALE GENOMIC DNA]</scope>
    <source>
        <strain evidence="4">DSM 11204 / 1A</strain>
    </source>
</reference>
<organism evidence="3 4">
    <name type="scientific">Pyrolobus fumarii (strain DSM 11204 / 1A)</name>
    <dbReference type="NCBI Taxonomy" id="694429"/>
    <lineage>
        <taxon>Archaea</taxon>
        <taxon>Thermoproteota</taxon>
        <taxon>Thermoprotei</taxon>
        <taxon>Desulfurococcales</taxon>
        <taxon>Pyrodictiaceae</taxon>
        <taxon>Pyrolobus</taxon>
    </lineage>
</organism>
<dbReference type="GO" id="GO:0006308">
    <property type="term" value="P:DNA catabolic process"/>
    <property type="evidence" value="ECO:0007669"/>
    <property type="project" value="InterPro"/>
</dbReference>
<dbReference type="InParanoid" id="G0EGD7"/>
<name>G0EGD7_PYRF1</name>
<dbReference type="GO" id="GO:0003677">
    <property type="term" value="F:DNA binding"/>
    <property type="evidence" value="ECO:0007669"/>
    <property type="project" value="InterPro"/>
</dbReference>
<dbReference type="RefSeq" id="WP_014026839.1">
    <property type="nucleotide sequence ID" value="NC_015931.1"/>
</dbReference>
<dbReference type="eggNOG" id="arCOG04206">
    <property type="taxonomic scope" value="Archaea"/>
</dbReference>
<evidence type="ECO:0000313" key="4">
    <source>
        <dbReference type="Proteomes" id="UP000001037"/>
    </source>
</evidence>
<keyword evidence="1" id="KW-0378">Hydrolase</keyword>
<dbReference type="InterPro" id="IPR011335">
    <property type="entry name" value="Restrct_endonuc-II-like"/>
</dbReference>
<dbReference type="Pfam" id="PF02732">
    <property type="entry name" value="ERCC4"/>
    <property type="match status" value="1"/>
</dbReference>
<evidence type="ECO:0000313" key="3">
    <source>
        <dbReference type="EMBL" id="AEM39162.1"/>
    </source>
</evidence>
<dbReference type="InterPro" id="IPR033309">
    <property type="entry name" value="Mus81"/>
</dbReference>
<dbReference type="AlphaFoldDB" id="G0EGD7"/>
<dbReference type="SUPFAM" id="SSF52980">
    <property type="entry name" value="Restriction endonuclease-like"/>
    <property type="match status" value="1"/>
</dbReference>
<dbReference type="HOGENOM" id="CLU_101253_0_0_2"/>
<proteinExistence type="predicted"/>
<dbReference type="EMBL" id="CP002838">
    <property type="protein sequence ID" value="AEM39162.1"/>
    <property type="molecule type" value="Genomic_DNA"/>
</dbReference>
<evidence type="ECO:0000256" key="1">
    <source>
        <dbReference type="ARBA" id="ARBA00022801"/>
    </source>
</evidence>
<dbReference type="PANTHER" id="PTHR13451:SF0">
    <property type="entry name" value="CROSSOVER JUNCTION ENDONUCLEASE MUS81"/>
    <property type="match status" value="1"/>
</dbReference>
<dbReference type="GO" id="GO:0048476">
    <property type="term" value="C:Holliday junction resolvase complex"/>
    <property type="evidence" value="ECO:0007669"/>
    <property type="project" value="TreeGrafter"/>
</dbReference>
<sequence length="252" mass="28297">MPILSEKLLAPVDIVVDTREASKNKDILEHLVRSGLRVARIALNAGDYYLLAPEGKKPLLVERKTVNDFLNSIRDNRVWEQAKLLKEAAEEDGAQPIIILEGWLGIAEKRRKWNMAAVLRILDEILLDWGIPVLPTPHKQATAAWLAAKAKALGRVEEKKVVRLRVEKKPMGINERILYVAESIIGPRLARRLLEHFGTLKAVANASIAELMRVEGIGEKRAREIYAIFNTPWRGESTSSSSKPNVLHTQKS</sequence>
<dbReference type="InterPro" id="IPR010994">
    <property type="entry name" value="RuvA_2-like"/>
</dbReference>
<dbReference type="Pfam" id="PF14520">
    <property type="entry name" value="HHH_5"/>
    <property type="match status" value="1"/>
</dbReference>